<proteinExistence type="predicted"/>
<comment type="caution">
    <text evidence="1">The sequence shown here is derived from an EMBL/GenBank/DDBJ whole genome shotgun (WGS) entry which is preliminary data.</text>
</comment>
<dbReference type="EMBL" id="JAUOES010000023">
    <property type="protein sequence ID" value="MDT3282044.1"/>
    <property type="molecule type" value="Genomic_DNA"/>
</dbReference>
<keyword evidence="2" id="KW-1185">Reference proteome</keyword>
<gene>
    <name evidence="1" type="ORF">Q4Q50_17350</name>
</gene>
<reference evidence="1 2" key="1">
    <citation type="submission" date="2023-07" db="EMBL/GenBank/DDBJ databases">
        <title>Novel Shewanella species isolated from Baltic Sea sediments.</title>
        <authorList>
            <person name="Martin-Rodriguez A.J."/>
        </authorList>
    </citation>
    <scope>NUCLEOTIDE SEQUENCE [LARGE SCALE GENOMIC DNA]</scope>
    <source>
        <strain evidence="1 2">SP2S1-2</strain>
    </source>
</reference>
<protein>
    <submittedName>
        <fullName evidence="1">Uncharacterized protein</fullName>
    </submittedName>
</protein>
<sequence>MTEQECAMTQTSYQPWFPAERKLKPHPDLSCRLEGLSLTLLWQEPNDSAFSMEIHFPMIAGILVIDESSYQTCSNSIHVNLNDDLGSNINNEKINTPFPIDTDLNMTNPSRSDYFSLPWPIWKSVKNARRPYYGELGEHIYQSLYSYYIVGADSVYLIDTETKPEIKILSC</sequence>
<evidence type="ECO:0000313" key="1">
    <source>
        <dbReference type="EMBL" id="MDT3282044.1"/>
    </source>
</evidence>
<name>A0ABU3G598_9GAMM</name>
<dbReference type="Proteomes" id="UP001249505">
    <property type="component" value="Unassembled WGS sequence"/>
</dbReference>
<evidence type="ECO:0000313" key="2">
    <source>
        <dbReference type="Proteomes" id="UP001249505"/>
    </source>
</evidence>
<organism evidence="1 2">
    <name type="scientific">Shewanella scandinavica</name>
    <dbReference type="NCBI Taxonomy" id="3063538"/>
    <lineage>
        <taxon>Bacteria</taxon>
        <taxon>Pseudomonadati</taxon>
        <taxon>Pseudomonadota</taxon>
        <taxon>Gammaproteobacteria</taxon>
        <taxon>Alteromonadales</taxon>
        <taxon>Shewanellaceae</taxon>
        <taxon>Shewanella</taxon>
    </lineage>
</organism>
<dbReference type="RefSeq" id="WP_311900418.1">
    <property type="nucleotide sequence ID" value="NZ_JAUOES010000023.1"/>
</dbReference>
<accession>A0ABU3G598</accession>